<dbReference type="InterPro" id="IPR036013">
    <property type="entry name" value="Band_7/SPFH_dom_sf"/>
</dbReference>
<dbReference type="AlphaFoldDB" id="T1KYU4"/>
<reference evidence="7" key="1">
    <citation type="submission" date="2011-08" db="EMBL/GenBank/DDBJ databases">
        <authorList>
            <person name="Rombauts S."/>
        </authorList>
    </citation>
    <scope>NUCLEOTIDE SEQUENCE</scope>
    <source>
        <strain evidence="7">London</strain>
    </source>
</reference>
<protein>
    <recommendedName>
        <fullName evidence="5">Band 7 domain-containing protein</fullName>
    </recommendedName>
</protein>
<accession>T1KYU4</accession>
<dbReference type="PROSITE" id="PS01270">
    <property type="entry name" value="BAND_7"/>
    <property type="match status" value="1"/>
</dbReference>
<dbReference type="eggNOG" id="KOG2621">
    <property type="taxonomic scope" value="Eukaryota"/>
</dbReference>
<keyword evidence="3" id="KW-0472">Membrane</keyword>
<organism evidence="6 7">
    <name type="scientific">Tetranychus urticae</name>
    <name type="common">Two-spotted spider mite</name>
    <dbReference type="NCBI Taxonomy" id="32264"/>
    <lineage>
        <taxon>Eukaryota</taxon>
        <taxon>Metazoa</taxon>
        <taxon>Ecdysozoa</taxon>
        <taxon>Arthropoda</taxon>
        <taxon>Chelicerata</taxon>
        <taxon>Arachnida</taxon>
        <taxon>Acari</taxon>
        <taxon>Acariformes</taxon>
        <taxon>Trombidiformes</taxon>
        <taxon>Prostigmata</taxon>
        <taxon>Eleutherengona</taxon>
        <taxon>Raphignathae</taxon>
        <taxon>Tetranychoidea</taxon>
        <taxon>Tetranychidae</taxon>
        <taxon>Tetranychus</taxon>
    </lineage>
</organism>
<dbReference type="EMBL" id="CAEY01000718">
    <property type="status" value="NOT_ANNOTATED_CDS"/>
    <property type="molecule type" value="Genomic_DNA"/>
</dbReference>
<comment type="subcellular location">
    <subcellularLocation>
        <location evidence="1">Membrane</location>
    </subcellularLocation>
</comment>
<sequence>MLPLQYQMLKTMDGTKNLSEILSERESISHVMQTSLDEATDPWGVKVERVEIKDVRLPVQLQRAMATEAEAAREARAKVIAAEGEQRASRALREASEVIHDSPAALQLRYLQTLSSIAAEKNSTIVFPVPMELFRGLIPHSFHAETPTPTLKRPARRVKSSPKPTEQSKPSELEVEPQPLTANPESENHALFHDVSWPFANLMLPWPMDE</sequence>
<dbReference type="HOGENOM" id="CLU_1311577_0_0_1"/>
<dbReference type="InterPro" id="IPR043202">
    <property type="entry name" value="Band-7_stomatin-like"/>
</dbReference>
<dbReference type="STRING" id="32264.T1KYU4"/>
<dbReference type="SUPFAM" id="SSF117892">
    <property type="entry name" value="Band 7/SPFH domain"/>
    <property type="match status" value="1"/>
</dbReference>
<dbReference type="Gene3D" id="3.30.479.30">
    <property type="entry name" value="Band 7 domain"/>
    <property type="match status" value="1"/>
</dbReference>
<dbReference type="Proteomes" id="UP000015104">
    <property type="component" value="Unassembled WGS sequence"/>
</dbReference>
<feature type="region of interest" description="Disordered" evidence="4">
    <location>
        <begin position="143"/>
        <end position="187"/>
    </location>
</feature>
<evidence type="ECO:0000256" key="3">
    <source>
        <dbReference type="ARBA" id="ARBA00023136"/>
    </source>
</evidence>
<evidence type="ECO:0000313" key="6">
    <source>
        <dbReference type="EnsemblMetazoa" id="tetur27g01930.1"/>
    </source>
</evidence>
<dbReference type="PANTHER" id="PTHR10264">
    <property type="entry name" value="BAND 7 PROTEIN-RELATED"/>
    <property type="match status" value="1"/>
</dbReference>
<evidence type="ECO:0000256" key="2">
    <source>
        <dbReference type="ARBA" id="ARBA00008164"/>
    </source>
</evidence>
<dbReference type="GO" id="GO:0005886">
    <property type="term" value="C:plasma membrane"/>
    <property type="evidence" value="ECO:0007669"/>
    <property type="project" value="InterPro"/>
</dbReference>
<evidence type="ECO:0000259" key="5">
    <source>
        <dbReference type="Pfam" id="PF01145"/>
    </source>
</evidence>
<dbReference type="EnsemblMetazoa" id="tetur27g01930.1">
    <property type="protein sequence ID" value="tetur27g01930.1"/>
    <property type="gene ID" value="tetur27g01930"/>
</dbReference>
<dbReference type="InterPro" id="IPR018080">
    <property type="entry name" value="Band_7/stomatin-like_CS"/>
</dbReference>
<evidence type="ECO:0000256" key="1">
    <source>
        <dbReference type="ARBA" id="ARBA00004370"/>
    </source>
</evidence>
<keyword evidence="7" id="KW-1185">Reference proteome</keyword>
<name>T1KYU4_TETUR</name>
<dbReference type="PANTHER" id="PTHR10264:SF19">
    <property type="entry name" value="AT06885P-RELATED"/>
    <property type="match status" value="1"/>
</dbReference>
<dbReference type="Gene3D" id="6.10.250.2090">
    <property type="match status" value="1"/>
</dbReference>
<dbReference type="Pfam" id="PF01145">
    <property type="entry name" value="Band_7"/>
    <property type="match status" value="1"/>
</dbReference>
<dbReference type="PRINTS" id="PR00721">
    <property type="entry name" value="STOMATIN"/>
</dbReference>
<reference evidence="6" key="2">
    <citation type="submission" date="2015-06" db="UniProtKB">
        <authorList>
            <consortium name="EnsemblMetazoa"/>
        </authorList>
    </citation>
    <scope>IDENTIFICATION</scope>
</reference>
<evidence type="ECO:0000256" key="4">
    <source>
        <dbReference type="SAM" id="MobiDB-lite"/>
    </source>
</evidence>
<evidence type="ECO:0000313" key="7">
    <source>
        <dbReference type="Proteomes" id="UP000015104"/>
    </source>
</evidence>
<proteinExistence type="inferred from homology"/>
<dbReference type="InterPro" id="IPR001107">
    <property type="entry name" value="Band_7"/>
</dbReference>
<comment type="similarity">
    <text evidence="2">Belongs to the band 7/mec-2 family.</text>
</comment>
<feature type="domain" description="Band 7" evidence="5">
    <location>
        <begin position="14"/>
        <end position="85"/>
    </location>
</feature>
<dbReference type="InterPro" id="IPR001972">
    <property type="entry name" value="Stomatin_HflK_fam"/>
</dbReference>